<proteinExistence type="predicted"/>
<protein>
    <recommendedName>
        <fullName evidence="2">Phage shock protein PspC N-terminal domain-containing protein</fullName>
    </recommendedName>
</protein>
<feature type="transmembrane region" description="Helical" evidence="1">
    <location>
        <begin position="58"/>
        <end position="82"/>
    </location>
</feature>
<evidence type="ECO:0000259" key="2">
    <source>
        <dbReference type="Pfam" id="PF04024"/>
    </source>
</evidence>
<keyword evidence="1" id="KW-0812">Transmembrane</keyword>
<evidence type="ECO:0000313" key="3">
    <source>
        <dbReference type="EMBL" id="SUZ56997.1"/>
    </source>
</evidence>
<reference evidence="3" key="1">
    <citation type="submission" date="2018-05" db="EMBL/GenBank/DDBJ databases">
        <authorList>
            <person name="Lanie J.A."/>
            <person name="Ng W.-L."/>
            <person name="Kazmierczak K.M."/>
            <person name="Andrzejewski T.M."/>
            <person name="Davidsen T.M."/>
            <person name="Wayne K.J."/>
            <person name="Tettelin H."/>
            <person name="Glass J.I."/>
            <person name="Rusch D."/>
            <person name="Podicherti R."/>
            <person name="Tsui H.-C.T."/>
            <person name="Winkler M.E."/>
        </authorList>
    </citation>
    <scope>NUCLEOTIDE SEQUENCE</scope>
</reference>
<accession>A0A381NR31</accession>
<feature type="domain" description="Phage shock protein PspC N-terminal" evidence="2">
    <location>
        <begin position="34"/>
        <end position="84"/>
    </location>
</feature>
<dbReference type="InterPro" id="IPR007168">
    <property type="entry name" value="Phageshock_PspC_N"/>
</dbReference>
<gene>
    <name evidence="3" type="ORF">METZ01_LOCUS9851</name>
</gene>
<evidence type="ECO:0000256" key="1">
    <source>
        <dbReference type="SAM" id="Phobius"/>
    </source>
</evidence>
<keyword evidence="1" id="KW-0472">Membrane</keyword>
<dbReference type="AlphaFoldDB" id="A0A381NR31"/>
<dbReference type="EMBL" id="UINC01000534">
    <property type="protein sequence ID" value="SUZ56997.1"/>
    <property type="molecule type" value="Genomic_DNA"/>
</dbReference>
<name>A0A381NR31_9ZZZZ</name>
<sequence>MNFSFLLVGLSSLIFALWTAYGLYRRYKGTLPERPKQRKWWFGVCADFSETVGIPVSIVRFFVLFYTPVGLGPVFYFIYYLVIRNKEPIPLKSPERNLQISKIESHYFGS</sequence>
<keyword evidence="1" id="KW-1133">Transmembrane helix</keyword>
<organism evidence="3">
    <name type="scientific">marine metagenome</name>
    <dbReference type="NCBI Taxonomy" id="408172"/>
    <lineage>
        <taxon>unclassified sequences</taxon>
        <taxon>metagenomes</taxon>
        <taxon>ecological metagenomes</taxon>
    </lineage>
</organism>
<dbReference type="Pfam" id="PF04024">
    <property type="entry name" value="PspC"/>
    <property type="match status" value="1"/>
</dbReference>